<dbReference type="HOGENOM" id="CLU_1797889_0_0_1"/>
<dbReference type="OrthoDB" id="10330904at2759"/>
<accession>I2FM01</accession>
<evidence type="ECO:0000313" key="1">
    <source>
        <dbReference type="EMBL" id="CCF47944.1"/>
    </source>
</evidence>
<name>I2FM01_USTHO</name>
<dbReference type="Proteomes" id="UP000006174">
    <property type="component" value="Unassembled WGS sequence"/>
</dbReference>
<reference evidence="1 2" key="1">
    <citation type="journal article" date="2012" name="Plant Cell">
        <title>Genome comparison of barley and maize smut fungi reveals targeted loss of RNA silencing components and species-specific presence of transposable elements.</title>
        <authorList>
            <person name="Laurie J.D."/>
            <person name="Ali S."/>
            <person name="Linning R."/>
            <person name="Mannhaupt G."/>
            <person name="Wong P."/>
            <person name="Gueldener U."/>
            <person name="Muensterkoetter M."/>
            <person name="Moore R."/>
            <person name="Kahmann R."/>
            <person name="Bakkeren G."/>
            <person name="Schirawski J."/>
        </authorList>
    </citation>
    <scope>NUCLEOTIDE SEQUENCE [LARGE SCALE GENOMIC DNA]</scope>
    <source>
        <strain evidence="2">Uh4875-4</strain>
    </source>
</reference>
<proteinExistence type="predicted"/>
<gene>
    <name evidence="1" type="ORF">UHOR_12248</name>
</gene>
<keyword evidence="2" id="KW-1185">Reference proteome</keyword>
<organism evidence="1 2">
    <name type="scientific">Ustilago hordei</name>
    <name type="common">Barley covered smut fungus</name>
    <dbReference type="NCBI Taxonomy" id="120017"/>
    <lineage>
        <taxon>Eukaryota</taxon>
        <taxon>Fungi</taxon>
        <taxon>Dikarya</taxon>
        <taxon>Basidiomycota</taxon>
        <taxon>Ustilaginomycotina</taxon>
        <taxon>Ustilaginomycetes</taxon>
        <taxon>Ustilaginales</taxon>
        <taxon>Ustilaginaceae</taxon>
        <taxon>Ustilago</taxon>
    </lineage>
</organism>
<dbReference type="EMBL" id="CAGI01000030">
    <property type="protein sequence ID" value="CCF47944.1"/>
    <property type="molecule type" value="Genomic_DNA"/>
</dbReference>
<sequence>MSNLDYLSYDDFVETMQDLLPQLLKILQNHCNQEIANETYGTPMDPKDGQLHKYTMEEGDEEQTISPMSIMIKCISNLYKAMHNLGPFASQIELGRVMQTRVNLFLANEEWDASCILNFKIEGLIEQQHPIKMEMSWAWMLKKQ</sequence>
<dbReference type="AlphaFoldDB" id="I2FM01"/>
<comment type="caution">
    <text evidence="1">The sequence shown here is derived from an EMBL/GenBank/DDBJ whole genome shotgun (WGS) entry which is preliminary data.</text>
</comment>
<evidence type="ECO:0000313" key="2">
    <source>
        <dbReference type="Proteomes" id="UP000006174"/>
    </source>
</evidence>
<protein>
    <submittedName>
        <fullName evidence="1">Uncharacterized protein</fullName>
    </submittedName>
</protein>